<feature type="compositionally biased region" description="Polar residues" evidence="1">
    <location>
        <begin position="436"/>
        <end position="453"/>
    </location>
</feature>
<dbReference type="InterPro" id="IPR052621">
    <property type="entry name" value="Cell_Prolif/Cornif_Regul"/>
</dbReference>
<accession>S7PHV9</accession>
<evidence type="ECO:0000313" key="2">
    <source>
        <dbReference type="EMBL" id="EPQ07692.1"/>
    </source>
</evidence>
<evidence type="ECO:0000256" key="1">
    <source>
        <dbReference type="SAM" id="MobiDB-lite"/>
    </source>
</evidence>
<evidence type="ECO:0000313" key="3">
    <source>
        <dbReference type="Proteomes" id="UP000052978"/>
    </source>
</evidence>
<dbReference type="PANTHER" id="PTHR15468:SF2">
    <property type="entry name" value="ZINC FINGER PROTEIN 185"/>
    <property type="match status" value="1"/>
</dbReference>
<feature type="region of interest" description="Disordered" evidence="1">
    <location>
        <begin position="415"/>
        <end position="520"/>
    </location>
</feature>
<protein>
    <submittedName>
        <fullName evidence="2">Zinc finger protein 185</fullName>
    </submittedName>
</protein>
<feature type="compositionally biased region" description="Basic and acidic residues" evidence="1">
    <location>
        <begin position="275"/>
        <end position="293"/>
    </location>
</feature>
<feature type="compositionally biased region" description="Polar residues" evidence="1">
    <location>
        <begin position="1"/>
        <end position="11"/>
    </location>
</feature>
<feature type="compositionally biased region" description="Basic and acidic residues" evidence="1">
    <location>
        <begin position="303"/>
        <end position="313"/>
    </location>
</feature>
<dbReference type="PANTHER" id="PTHR15468">
    <property type="entry name" value="ZNF185"/>
    <property type="match status" value="1"/>
</dbReference>
<gene>
    <name evidence="2" type="ORF">D623_10002606</name>
</gene>
<keyword evidence="3" id="KW-1185">Reference proteome</keyword>
<reference evidence="2 3" key="1">
    <citation type="journal article" date="2013" name="Nat. Commun.">
        <title>Genome analysis reveals insights into physiology and longevity of the Brandt's bat Myotis brandtii.</title>
        <authorList>
            <person name="Seim I."/>
            <person name="Fang X."/>
            <person name="Xiong Z."/>
            <person name="Lobanov A.V."/>
            <person name="Huang Z."/>
            <person name="Ma S."/>
            <person name="Feng Y."/>
            <person name="Turanov A.A."/>
            <person name="Zhu Y."/>
            <person name="Lenz T.L."/>
            <person name="Gerashchenko M.V."/>
            <person name="Fan D."/>
            <person name="Hee Yim S."/>
            <person name="Yao X."/>
            <person name="Jordan D."/>
            <person name="Xiong Y."/>
            <person name="Ma Y."/>
            <person name="Lyapunov A.N."/>
            <person name="Chen G."/>
            <person name="Kulakova O.I."/>
            <person name="Sun Y."/>
            <person name="Lee S.G."/>
            <person name="Bronson R.T."/>
            <person name="Moskalev A.A."/>
            <person name="Sunyaev S.R."/>
            <person name="Zhang G."/>
            <person name="Krogh A."/>
            <person name="Wang J."/>
            <person name="Gladyshev V.N."/>
        </authorList>
    </citation>
    <scope>NUCLEOTIDE SEQUENCE [LARGE SCALE GENOMIC DNA]</scope>
</reference>
<feature type="compositionally biased region" description="Polar residues" evidence="1">
    <location>
        <begin position="501"/>
        <end position="520"/>
    </location>
</feature>
<dbReference type="Proteomes" id="UP000052978">
    <property type="component" value="Unassembled WGS sequence"/>
</dbReference>
<feature type="region of interest" description="Disordered" evidence="1">
    <location>
        <begin position="94"/>
        <end position="371"/>
    </location>
</feature>
<feature type="compositionally biased region" description="Basic and acidic residues" evidence="1">
    <location>
        <begin position="35"/>
        <end position="52"/>
    </location>
</feature>
<feature type="compositionally biased region" description="Basic and acidic residues" evidence="1">
    <location>
        <begin position="214"/>
        <end position="230"/>
    </location>
</feature>
<sequence>MSISALGSSTKGKPLSAGEEERSNVLRQMKVRTTLKGDKSWITKQDESEGHTLELPSGRSRATSFSSPGEVPKARSASTRASTGYIIRGVFTKPIDSSSQPQQHFPKANGAPKSMASLVRAAPAGPLRPSSSGYKMTTEDYKKLAPYNIRRSSASGADEEEDVPFSSDEQKRRSEAASSVVRKTAPRERSYVLSAAKKSTGSPVQELQAPFIAKRVEVVEEDGPSEKRQDPPALTRSPPGSSSARGEEIVRLQIMTPGAGLRLVAPDLEGMRSSPDSKDREALSPREPKRDLAGEAFKGPNPDSERSSAHSRDGNVGSRATGSPPEGLAGADISSGRGGVCSAAGFMPLLDNDDVHGANSHGRKPGLVVTSSDATLASAVPANRKSDSPADLEDMKANFKGSLAGFEEKNVVIELGESWQEKPAAPRGGHRDPAAPTQQPEDPSTPEHQSSPRRPQKFMDLKTQASSSLAGFEEKNVVTELEETWQENPGAPRGGQGDTAAPTQQPEDPSTPERQSSPRRLQQLMELESQASRVRNPSSCMVTVTVTAAAEQPHVYIPASPSELDSSSASKGILFVKEYMNASEVSSGKLMSSRYSSISNTEDSFNMEKKPTYDSTPYSERTTGGICTYCNREIRDCPKITLEHLGICCHDYCFKCALRLRQRQQQARVVVAVVLRHSGLYGSPAGKEWGPGHREQPKLQGFSFPHPMTLAVEFGYKFPLKRDTMRLGLAPHRLLAFRGIVTSLKTAEPNPSQSHCSFHIQDKWLLAFP</sequence>
<organism evidence="2 3">
    <name type="scientific">Myotis brandtii</name>
    <name type="common">Brandt's bat</name>
    <dbReference type="NCBI Taxonomy" id="109478"/>
    <lineage>
        <taxon>Eukaryota</taxon>
        <taxon>Metazoa</taxon>
        <taxon>Chordata</taxon>
        <taxon>Craniata</taxon>
        <taxon>Vertebrata</taxon>
        <taxon>Euteleostomi</taxon>
        <taxon>Mammalia</taxon>
        <taxon>Eutheria</taxon>
        <taxon>Laurasiatheria</taxon>
        <taxon>Chiroptera</taxon>
        <taxon>Yangochiroptera</taxon>
        <taxon>Vespertilionidae</taxon>
        <taxon>Myotis</taxon>
    </lineage>
</organism>
<dbReference type="eggNOG" id="KOG1704">
    <property type="taxonomic scope" value="Eukaryota"/>
</dbReference>
<proteinExistence type="predicted"/>
<feature type="region of interest" description="Disordered" evidence="1">
    <location>
        <begin position="1"/>
        <end position="80"/>
    </location>
</feature>
<dbReference type="AlphaFoldDB" id="S7PHV9"/>
<name>S7PHV9_MYOBR</name>
<dbReference type="EMBL" id="KE162284">
    <property type="protein sequence ID" value="EPQ07692.1"/>
    <property type="molecule type" value="Genomic_DNA"/>
</dbReference>